<dbReference type="Proteomes" id="UP001453229">
    <property type="component" value="Chromosome"/>
</dbReference>
<feature type="signal peptide" evidence="1">
    <location>
        <begin position="1"/>
        <end position="22"/>
    </location>
</feature>
<protein>
    <submittedName>
        <fullName evidence="2">Uncharacterized protein</fullName>
    </submittedName>
</protein>
<organism evidence="2 3">
    <name type="scientific">Salinicola lusitanus</name>
    <dbReference type="NCBI Taxonomy" id="1949085"/>
    <lineage>
        <taxon>Bacteria</taxon>
        <taxon>Pseudomonadati</taxon>
        <taxon>Pseudomonadota</taxon>
        <taxon>Gammaproteobacteria</taxon>
        <taxon>Oceanospirillales</taxon>
        <taxon>Halomonadaceae</taxon>
        <taxon>Salinicola</taxon>
    </lineage>
</organism>
<evidence type="ECO:0000256" key="1">
    <source>
        <dbReference type="SAM" id="SignalP"/>
    </source>
</evidence>
<dbReference type="RefSeq" id="WP_139284317.1">
    <property type="nucleotide sequence ID" value="NZ_CP151919.1"/>
</dbReference>
<evidence type="ECO:0000313" key="2">
    <source>
        <dbReference type="EMBL" id="XAD55053.1"/>
    </source>
</evidence>
<name>A0ABZ3CV18_9GAMM</name>
<proteinExistence type="predicted"/>
<accession>A0ABZ3CV18</accession>
<dbReference type="Gene3D" id="2.60.120.380">
    <property type="match status" value="1"/>
</dbReference>
<evidence type="ECO:0000313" key="3">
    <source>
        <dbReference type="Proteomes" id="UP001453229"/>
    </source>
</evidence>
<gene>
    <name evidence="2" type="ORF">AAGT95_03480</name>
</gene>
<sequence length="137" mass="14594">MKSRIKVLILAIAVAATAPVFAAPGHEEAEGKILKEGVSSSQQLGGSPVRYQIPVARTGKLYLSSEHLASESNRTMAIEASLYSPSGQLLAKDSDSKGHFTLNESVDPGTYYLDIKGSSLGSVNDSDNRYNIHMGVK</sequence>
<reference evidence="2 3" key="1">
    <citation type="submission" date="2024-04" db="EMBL/GenBank/DDBJ databases">
        <title>Salinicola lusitanus LLJ914,a marine bacterium isolated from the Okinawa Trough.</title>
        <authorList>
            <person name="Li J."/>
        </authorList>
    </citation>
    <scope>NUCLEOTIDE SEQUENCE [LARGE SCALE GENOMIC DNA]</scope>
    <source>
        <strain evidence="2 3">LLJ914</strain>
    </source>
</reference>
<feature type="chain" id="PRO_5046213597" evidence="1">
    <location>
        <begin position="23"/>
        <end position="137"/>
    </location>
</feature>
<dbReference type="EMBL" id="CP151919">
    <property type="protein sequence ID" value="XAD55053.1"/>
    <property type="molecule type" value="Genomic_DNA"/>
</dbReference>
<keyword evidence="3" id="KW-1185">Reference proteome</keyword>
<keyword evidence="1" id="KW-0732">Signal</keyword>